<dbReference type="EMBL" id="PFCB01000016">
    <property type="protein sequence ID" value="PIR74567.1"/>
    <property type="molecule type" value="Genomic_DNA"/>
</dbReference>
<sequence length="153" mass="17854">MSKLNYNKSNRIQKIKFRISDRAQMLTTRLLCSNETNLRQALSTDLLDELCDFAEIGICNAKISDAKQYHKKRNGRVSFKQYGYYKPGSKYIYINNRTAVRGSLLAPKTFVDTLLHEWMHHYDFEKLGLNSIHTAGFYARLKDIKEKLGYFDA</sequence>
<dbReference type="AlphaFoldDB" id="A0A2H0TT29"/>
<organism evidence="1 2">
    <name type="scientific">Candidatus Magasanikbacteria bacterium CG10_big_fil_rev_8_21_14_0_10_47_10</name>
    <dbReference type="NCBI Taxonomy" id="1974652"/>
    <lineage>
        <taxon>Bacteria</taxon>
        <taxon>Candidatus Magasanikiibacteriota</taxon>
    </lineage>
</organism>
<evidence type="ECO:0000313" key="2">
    <source>
        <dbReference type="Proteomes" id="UP000230154"/>
    </source>
</evidence>
<evidence type="ECO:0000313" key="1">
    <source>
        <dbReference type="EMBL" id="PIR74567.1"/>
    </source>
</evidence>
<gene>
    <name evidence="1" type="ORF">COU35_01665</name>
</gene>
<name>A0A2H0TT29_9BACT</name>
<reference evidence="2" key="1">
    <citation type="submission" date="2017-09" db="EMBL/GenBank/DDBJ databases">
        <title>Depth-based differentiation of microbial function through sediment-hosted aquifers and enrichment of novel symbionts in the deep terrestrial subsurface.</title>
        <authorList>
            <person name="Probst A.J."/>
            <person name="Ladd B."/>
            <person name="Jarett J.K."/>
            <person name="Geller-Mcgrath D.E."/>
            <person name="Sieber C.M.K."/>
            <person name="Emerson J.B."/>
            <person name="Anantharaman K."/>
            <person name="Thomas B.C."/>
            <person name="Malmstrom R."/>
            <person name="Stieglmeier M."/>
            <person name="Klingl A."/>
            <person name="Woyke T."/>
            <person name="Ryan C.M."/>
            <person name="Banfield J.F."/>
        </authorList>
    </citation>
    <scope>NUCLEOTIDE SEQUENCE [LARGE SCALE GENOMIC DNA]</scope>
</reference>
<protein>
    <recommendedName>
        <fullName evidence="3">SprT-like domain-containing protein</fullName>
    </recommendedName>
</protein>
<proteinExistence type="predicted"/>
<comment type="caution">
    <text evidence="1">The sequence shown here is derived from an EMBL/GenBank/DDBJ whole genome shotgun (WGS) entry which is preliminary data.</text>
</comment>
<dbReference type="Proteomes" id="UP000230154">
    <property type="component" value="Unassembled WGS sequence"/>
</dbReference>
<evidence type="ECO:0008006" key="3">
    <source>
        <dbReference type="Google" id="ProtNLM"/>
    </source>
</evidence>
<accession>A0A2H0TT29</accession>